<feature type="region of interest" description="Disordered" evidence="3">
    <location>
        <begin position="1"/>
        <end position="30"/>
    </location>
</feature>
<accession>A0A7G3PHI2</accession>
<dbReference type="InterPro" id="IPR023211">
    <property type="entry name" value="DNA_pol_palm_dom_sf"/>
</dbReference>
<dbReference type="Proteomes" id="UP000515820">
    <property type="component" value="Segment"/>
</dbReference>
<protein>
    <submittedName>
        <fullName evidence="4">Putative DNA polymerase</fullName>
    </submittedName>
</protein>
<evidence type="ECO:0000313" key="4">
    <source>
        <dbReference type="EMBL" id="QHB80459.1"/>
    </source>
</evidence>
<dbReference type="SUPFAM" id="SSF56672">
    <property type="entry name" value="DNA/RNA polymerases"/>
    <property type="match status" value="1"/>
</dbReference>
<organism evidence="4 5">
    <name type="scientific">Sphingomonas phage vB_StuS_MMDA13</name>
    <dbReference type="NCBI Taxonomy" id="2686378"/>
    <lineage>
        <taxon>Viruses</taxon>
        <taxon>Duplodnaviria</taxon>
        <taxon>Heunggongvirae</taxon>
        <taxon>Uroviricota</taxon>
        <taxon>Caudoviricetes</taxon>
        <taxon>Queuovirinae</taxon>
        <taxon>Torvergatavirus</taxon>
        <taxon>Torvergatavirus MMDA13</taxon>
    </lineage>
</organism>
<sequence length="741" mass="84070">MARNDSIGFFWDDTPPPKPPKKEQVKRIPPKPTWLDPSYLPGLAEALRFPVQYMTLEDLAIARQQRQELITDVECYGNYFLVIFTNLVTGKIALVEEYEGGPPLDRRKLKWLLENYTCVTFNGINYDIPMCEMAVHGLSLAALKRASDQIIAEEMRGSDVRRKNKAQAIKCDHIDLIEVAPLFASLKGYAGRMHSRKMQDLPFHPATLLSPEQIAIVRWYCVNDTHNTAHLRETLKEQIELRYTLSNEYKVDLRSKSDAQIAEAVMAAELQRRTGVRPKKPEIEVGTTFRYQVPPWMQFRSPLMQWALGVVARAKFVVDYTGSIAMPEEIKDLKLDINGTIYTMGIGGLHSTESTVAHHTDKDYIIIDKDVESFYPRIILNQGMYPEHLGPVFLQVYRTIVDRRLKAKADGNKPVADSLKIVINGSFGKFGSKYSILYAPNFLTQTTLTGQLSILLLIEMLEYAGIHVVSANTDGIVIKCPRNAVHVLDAVVAEWEQRTQYKTEETRYLSLYSRDVNNYIAVKQKFDKATNTWLEVPDGTKCKGAYANPWNDPKNLAMRLHKNPTTTVCVEAVEALLIKGVPLDHTIRNERDIRKFVTVRSVKGGAVKVWSSTIPEHSSKEELIRAAGFIEFAKDSWIREGESDRYARHTETAYKVACEQLAVPGETEFVGKTVRWYYAKNVEGELVYAMSGNKVPRSDGAMPCMAYNDNHLVPDDVDHDWYINEATRILRDIGAIQEQAA</sequence>
<keyword evidence="2" id="KW-0378">Hydrolase</keyword>
<evidence type="ECO:0000256" key="2">
    <source>
        <dbReference type="ARBA" id="ARBA00022801"/>
    </source>
</evidence>
<name>A0A7G3PHI2_9CAUD</name>
<gene>
    <name evidence="4" type="ORF">MMDA13_gp26</name>
</gene>
<dbReference type="GO" id="GO:0004518">
    <property type="term" value="F:nuclease activity"/>
    <property type="evidence" value="ECO:0007669"/>
    <property type="project" value="UniProtKB-KW"/>
</dbReference>
<evidence type="ECO:0000256" key="1">
    <source>
        <dbReference type="ARBA" id="ARBA00022722"/>
    </source>
</evidence>
<dbReference type="EMBL" id="MN820898">
    <property type="protein sequence ID" value="QHB80459.1"/>
    <property type="molecule type" value="Genomic_DNA"/>
</dbReference>
<keyword evidence="5" id="KW-1185">Reference proteome</keyword>
<evidence type="ECO:0000313" key="5">
    <source>
        <dbReference type="Proteomes" id="UP000515820"/>
    </source>
</evidence>
<dbReference type="InterPro" id="IPR043502">
    <property type="entry name" value="DNA/RNA_pol_sf"/>
</dbReference>
<keyword evidence="1" id="KW-0540">Nuclease</keyword>
<dbReference type="GO" id="GO:0016787">
    <property type="term" value="F:hydrolase activity"/>
    <property type="evidence" value="ECO:0007669"/>
    <property type="project" value="UniProtKB-KW"/>
</dbReference>
<reference evidence="4 5" key="1">
    <citation type="journal article" date="2020" name="Viruses">
        <title>Characterization of vB_StuS_MMDA13, a Newly Discovered Bacteriophage Infecting the Agar-Degrading Species Sphingomonas turrisvirgatae.</title>
        <authorList>
            <person name="Marmo P."/>
            <person name="Thaller M.C."/>
            <person name="Di Lallo G."/>
            <person name="Henrici De Angelis L."/>
            <person name="Poerio N."/>
            <person name="De Santis F."/>
            <person name="Fraziano M."/>
            <person name="Migliore L."/>
            <person name="D'Andrea M.M."/>
        </authorList>
    </citation>
    <scope>NUCLEOTIDE SEQUENCE [LARGE SCALE GENOMIC DNA]</scope>
</reference>
<dbReference type="Gene3D" id="3.90.1600.10">
    <property type="entry name" value="Palm domain of DNA polymerase"/>
    <property type="match status" value="1"/>
</dbReference>
<proteinExistence type="predicted"/>
<evidence type="ECO:0000256" key="3">
    <source>
        <dbReference type="SAM" id="MobiDB-lite"/>
    </source>
</evidence>